<accession>A0ABY4RFU7</accession>
<sequence>MMLPDDISPPGCFLLNPCTLPFPDDRQAPDICPAEWAHKTVAAHVRAL</sequence>
<proteinExistence type="predicted"/>
<name>A0ABY4RFU7_9GAMM</name>
<evidence type="ECO:0000313" key="2">
    <source>
        <dbReference type="Proteomes" id="UP001056635"/>
    </source>
</evidence>
<evidence type="ECO:0000313" key="1">
    <source>
        <dbReference type="EMBL" id="UQY45790.1"/>
    </source>
</evidence>
<dbReference type="Proteomes" id="UP001056635">
    <property type="component" value="Chromosome"/>
</dbReference>
<dbReference type="RefSeq" id="WP_249894345.1">
    <property type="nucleotide sequence ID" value="NZ_CP082904.1"/>
</dbReference>
<protein>
    <submittedName>
        <fullName evidence="1">Uncharacterized protein</fullName>
    </submittedName>
</protein>
<gene>
    <name evidence="1" type="ORF">K6958_09165</name>
</gene>
<organism evidence="1 2">
    <name type="scientific">Mixta hanseatica</name>
    <dbReference type="NCBI Taxonomy" id="2872648"/>
    <lineage>
        <taxon>Bacteria</taxon>
        <taxon>Pseudomonadati</taxon>
        <taxon>Pseudomonadota</taxon>
        <taxon>Gammaproteobacteria</taxon>
        <taxon>Enterobacterales</taxon>
        <taxon>Erwiniaceae</taxon>
        <taxon>Mixta</taxon>
    </lineage>
</organism>
<dbReference type="EMBL" id="CP082904">
    <property type="protein sequence ID" value="UQY45790.1"/>
    <property type="molecule type" value="Genomic_DNA"/>
</dbReference>
<reference evidence="1" key="1">
    <citation type="submission" date="2021-09" db="EMBL/GenBank/DDBJ databases">
        <title>First case of bloodstream infection caused by Mixta hanseatica sp. nov., a member of the Erwiniaceae family.</title>
        <authorList>
            <person name="Both A."/>
            <person name="Huang J."/>
            <person name="Wenzel P."/>
            <person name="Aepfelbacher M."/>
            <person name="Rohde H."/>
            <person name="Christner M."/>
            <person name="Hentschke M."/>
        </authorList>
    </citation>
    <scope>NUCLEOTIDE SEQUENCE</scope>
    <source>
        <strain evidence="1">X22927</strain>
    </source>
</reference>
<keyword evidence="2" id="KW-1185">Reference proteome</keyword>